<dbReference type="InterPro" id="IPR013324">
    <property type="entry name" value="RNA_pol_sigma_r3/r4-like"/>
</dbReference>
<sequence length="176" mass="20843">MANSTMNQMDHLVAYYDDLIEYISQKVGSRQIAIEVVQETYLRILQKPEQFNNLNSPIAFLKKVSFNIALDHIKKDQTYYKYFEHPDIEQQDENAIFTEFSQQELMVVKQQFSQLILQRIDKLPETCRDVFLLIQFYGMSQVEVAEQLHMSRMMVIKHLTKALQSFIPVFNEESLH</sequence>
<proteinExistence type="inferred from homology"/>
<evidence type="ECO:0000256" key="2">
    <source>
        <dbReference type="ARBA" id="ARBA00023015"/>
    </source>
</evidence>
<protein>
    <submittedName>
        <fullName evidence="7">Uncharacterized protein</fullName>
    </submittedName>
</protein>
<dbReference type="PANTHER" id="PTHR43133:SF63">
    <property type="entry name" value="RNA POLYMERASE SIGMA FACTOR FECI-RELATED"/>
    <property type="match status" value="1"/>
</dbReference>
<dbReference type="InterPro" id="IPR014284">
    <property type="entry name" value="RNA_pol_sigma-70_dom"/>
</dbReference>
<dbReference type="AlphaFoldDB" id="A0A1E7R0B4"/>
<keyword evidence="4" id="KW-0804">Transcription</keyword>
<feature type="domain" description="RNA polymerase sigma-70 region 2" evidence="5">
    <location>
        <begin position="14"/>
        <end position="77"/>
    </location>
</feature>
<name>A0A1E7R0B4_9GAMM</name>
<dbReference type="Gene3D" id="1.10.1740.10">
    <property type="match status" value="1"/>
</dbReference>
<accession>A0A1E7R0B4</accession>
<evidence type="ECO:0000256" key="4">
    <source>
        <dbReference type="ARBA" id="ARBA00023163"/>
    </source>
</evidence>
<dbReference type="EMBL" id="MKKK01000058">
    <property type="protein sequence ID" value="OEY92752.1"/>
    <property type="molecule type" value="Genomic_DNA"/>
</dbReference>
<dbReference type="NCBIfam" id="TIGR02937">
    <property type="entry name" value="sigma70-ECF"/>
    <property type="match status" value="1"/>
</dbReference>
<keyword evidence="3" id="KW-0731">Sigma factor</keyword>
<comment type="similarity">
    <text evidence="1">Belongs to the sigma-70 factor family. ECF subfamily.</text>
</comment>
<gene>
    <name evidence="7" type="ORF">BJI46_14495</name>
</gene>
<dbReference type="SUPFAM" id="SSF88659">
    <property type="entry name" value="Sigma3 and sigma4 domains of RNA polymerase sigma factors"/>
    <property type="match status" value="1"/>
</dbReference>
<evidence type="ECO:0000259" key="5">
    <source>
        <dbReference type="Pfam" id="PF04542"/>
    </source>
</evidence>
<dbReference type="RefSeq" id="WP_070070750.1">
    <property type="nucleotide sequence ID" value="NZ_MKKK01000058.1"/>
</dbReference>
<evidence type="ECO:0000259" key="6">
    <source>
        <dbReference type="Pfam" id="PF08281"/>
    </source>
</evidence>
<dbReference type="Pfam" id="PF04542">
    <property type="entry name" value="Sigma70_r2"/>
    <property type="match status" value="1"/>
</dbReference>
<dbReference type="STRING" id="1262585.BJI46_14495"/>
<organism evidence="7 8">
    <name type="scientific">Acinetobacter qingfengensis</name>
    <dbReference type="NCBI Taxonomy" id="1262585"/>
    <lineage>
        <taxon>Bacteria</taxon>
        <taxon>Pseudomonadati</taxon>
        <taxon>Pseudomonadota</taxon>
        <taxon>Gammaproteobacteria</taxon>
        <taxon>Moraxellales</taxon>
        <taxon>Moraxellaceae</taxon>
        <taxon>Acinetobacter</taxon>
    </lineage>
</organism>
<evidence type="ECO:0000256" key="3">
    <source>
        <dbReference type="ARBA" id="ARBA00023082"/>
    </source>
</evidence>
<dbReference type="InterPro" id="IPR039425">
    <property type="entry name" value="RNA_pol_sigma-70-like"/>
</dbReference>
<dbReference type="Proteomes" id="UP000185895">
    <property type="component" value="Unassembled WGS sequence"/>
</dbReference>
<comment type="caution">
    <text evidence="7">The sequence shown here is derived from an EMBL/GenBank/DDBJ whole genome shotgun (WGS) entry which is preliminary data.</text>
</comment>
<evidence type="ECO:0000313" key="8">
    <source>
        <dbReference type="Proteomes" id="UP000185895"/>
    </source>
</evidence>
<dbReference type="Gene3D" id="1.10.10.10">
    <property type="entry name" value="Winged helix-like DNA-binding domain superfamily/Winged helix DNA-binding domain"/>
    <property type="match status" value="1"/>
</dbReference>
<reference evidence="7 8" key="1">
    <citation type="submission" date="2016-09" db="EMBL/GenBank/DDBJ databases">
        <authorList>
            <person name="Capua I."/>
            <person name="De Benedictis P."/>
            <person name="Joannis T."/>
            <person name="Lombin L.H."/>
            <person name="Cattoli G."/>
        </authorList>
    </citation>
    <scope>NUCLEOTIDE SEQUENCE [LARGE SCALE GENOMIC DNA]</scope>
    <source>
        <strain evidence="7 8">ANC 4671</strain>
    </source>
</reference>
<dbReference type="SUPFAM" id="SSF88946">
    <property type="entry name" value="Sigma2 domain of RNA polymerase sigma factors"/>
    <property type="match status" value="1"/>
</dbReference>
<dbReference type="PANTHER" id="PTHR43133">
    <property type="entry name" value="RNA POLYMERASE ECF-TYPE SIGMA FACTO"/>
    <property type="match status" value="1"/>
</dbReference>
<keyword evidence="2" id="KW-0805">Transcription regulation</keyword>
<dbReference type="InterPro" id="IPR036388">
    <property type="entry name" value="WH-like_DNA-bd_sf"/>
</dbReference>
<evidence type="ECO:0000256" key="1">
    <source>
        <dbReference type="ARBA" id="ARBA00010641"/>
    </source>
</evidence>
<dbReference type="Pfam" id="PF08281">
    <property type="entry name" value="Sigma70_r4_2"/>
    <property type="match status" value="1"/>
</dbReference>
<feature type="domain" description="RNA polymerase sigma factor 70 region 4 type 2" evidence="6">
    <location>
        <begin position="114"/>
        <end position="164"/>
    </location>
</feature>
<keyword evidence="8" id="KW-1185">Reference proteome</keyword>
<dbReference type="GO" id="GO:0006352">
    <property type="term" value="P:DNA-templated transcription initiation"/>
    <property type="evidence" value="ECO:0007669"/>
    <property type="project" value="InterPro"/>
</dbReference>
<evidence type="ECO:0000313" key="7">
    <source>
        <dbReference type="EMBL" id="OEY92752.1"/>
    </source>
</evidence>
<dbReference type="InterPro" id="IPR013325">
    <property type="entry name" value="RNA_pol_sigma_r2"/>
</dbReference>
<dbReference type="GO" id="GO:0016987">
    <property type="term" value="F:sigma factor activity"/>
    <property type="evidence" value="ECO:0007669"/>
    <property type="project" value="UniProtKB-KW"/>
</dbReference>
<dbReference type="OrthoDB" id="9797134at2"/>
<dbReference type="InterPro" id="IPR007627">
    <property type="entry name" value="RNA_pol_sigma70_r2"/>
</dbReference>
<dbReference type="GO" id="GO:0003677">
    <property type="term" value="F:DNA binding"/>
    <property type="evidence" value="ECO:0007669"/>
    <property type="project" value="InterPro"/>
</dbReference>
<dbReference type="InterPro" id="IPR013249">
    <property type="entry name" value="RNA_pol_sigma70_r4_t2"/>
</dbReference>